<evidence type="ECO:0000313" key="2">
    <source>
        <dbReference type="Proteomes" id="UP000789901"/>
    </source>
</evidence>
<comment type="caution">
    <text evidence="1">The sequence shown here is derived from an EMBL/GenBank/DDBJ whole genome shotgun (WGS) entry which is preliminary data.</text>
</comment>
<accession>A0ABN7UQ84</accession>
<protein>
    <submittedName>
        <fullName evidence="1">13284_t:CDS:1</fullName>
    </submittedName>
</protein>
<dbReference type="Proteomes" id="UP000789901">
    <property type="component" value="Unassembled WGS sequence"/>
</dbReference>
<evidence type="ECO:0000313" key="1">
    <source>
        <dbReference type="EMBL" id="CAG8633315.1"/>
    </source>
</evidence>
<reference evidence="1 2" key="1">
    <citation type="submission" date="2021-06" db="EMBL/GenBank/DDBJ databases">
        <authorList>
            <person name="Kallberg Y."/>
            <person name="Tangrot J."/>
            <person name="Rosling A."/>
        </authorList>
    </citation>
    <scope>NUCLEOTIDE SEQUENCE [LARGE SCALE GENOMIC DNA]</scope>
    <source>
        <strain evidence="1 2">120-4 pot B 10/14</strain>
    </source>
</reference>
<proteinExistence type="predicted"/>
<keyword evidence="2" id="KW-1185">Reference proteome</keyword>
<organism evidence="1 2">
    <name type="scientific">Gigaspora margarita</name>
    <dbReference type="NCBI Taxonomy" id="4874"/>
    <lineage>
        <taxon>Eukaryota</taxon>
        <taxon>Fungi</taxon>
        <taxon>Fungi incertae sedis</taxon>
        <taxon>Mucoromycota</taxon>
        <taxon>Glomeromycotina</taxon>
        <taxon>Glomeromycetes</taxon>
        <taxon>Diversisporales</taxon>
        <taxon>Gigasporaceae</taxon>
        <taxon>Gigaspora</taxon>
    </lineage>
</organism>
<sequence>MALMLLKNRYKRCWVNIYKDLDAKEPEYQYTMLSYSDIYLFKGFMQNTVKHSNYLTYQENPSNQANLTEAQPHILTISRYSDNSGTAVVRITRVNYYNYFTMNYCYEQRLLLRVIQSNRSVSEINYANATEIQDINYCNIGIDWYPNEFIVNNITPENGFLRLSTVNGNETGSFKWSQYGYNGTFSLVHNGTIPGLLDPTSFQATAIATLDGGYALIYTNTTNRTFTSDNMLTAQFSANAGIYAVMLGYNPPKISQSFILYQLTTPNITFTGLYCYVDFVFIGHSCIAYAKRTQTTTVTSNITNSGTFYVRIRFLSSGTIQSIDPMFPPNSGNLTNVRPLPFGGYAVITRVNNNRRNYNFTLDLYDEDGKLSEYDSTLKQITANFDGAFAVLRNNTILVALNETISSWQILLVDLPPLSQYNKSDYGNLFVRKAYPPTNFTDLPLNTNMINITFNVLVSLSGANDSILVIYQKINDKFIIRQIMKSNNCKNCIASGELGDIRGILRLTISESQHFQELNDSGKHDFFVTLIEQLTYMVPTEKGRLKSDKHYQLNSSNILISLFIYEAKDNEKLTAANIKDYLHQLIINKEFTVISMGNVTKFLDETYGFQQSLAMFTILIATDYEYLTILKDVSIFTKKLYRYEPINALNIFSIIDHIFEDVIIWGAFIDIFFRNIPQIIILAVSKFIILPLRNYSVMNNVNLQLLPVFHNNK</sequence>
<gene>
    <name evidence="1" type="ORF">GMARGA_LOCUS8450</name>
</gene>
<name>A0ABN7UQ84_GIGMA</name>
<dbReference type="EMBL" id="CAJVQB010004347">
    <property type="protein sequence ID" value="CAG8633315.1"/>
    <property type="molecule type" value="Genomic_DNA"/>
</dbReference>